<dbReference type="SUPFAM" id="SSF89796">
    <property type="entry name" value="CoA-transferase family III (CaiB/BaiF)"/>
    <property type="match status" value="1"/>
</dbReference>
<evidence type="ECO:0000313" key="2">
    <source>
        <dbReference type="EMBL" id="MBQ0925652.1"/>
    </source>
</evidence>
<dbReference type="RefSeq" id="WP_210970964.1">
    <property type="nucleotide sequence ID" value="NZ_JAGPXE010000006.1"/>
</dbReference>
<dbReference type="InterPro" id="IPR003673">
    <property type="entry name" value="CoA-Trfase_fam_III"/>
</dbReference>
<dbReference type="Proteomes" id="UP000674084">
    <property type="component" value="Unassembled WGS sequence"/>
</dbReference>
<proteinExistence type="predicted"/>
<reference evidence="2 3" key="1">
    <citation type="submission" date="2021-04" db="EMBL/GenBank/DDBJ databases">
        <title>Whole-genome sequencing of Saccharopolyspora endophytica KCTC 19397.</title>
        <authorList>
            <person name="Ay H."/>
            <person name="Saygin H."/>
            <person name="Sahin N."/>
        </authorList>
    </citation>
    <scope>NUCLEOTIDE SEQUENCE [LARGE SCALE GENOMIC DNA]</scope>
    <source>
        <strain evidence="2 3">KCTC 19397</strain>
    </source>
</reference>
<evidence type="ECO:0000256" key="1">
    <source>
        <dbReference type="ARBA" id="ARBA00022679"/>
    </source>
</evidence>
<keyword evidence="3" id="KW-1185">Reference proteome</keyword>
<protein>
    <submittedName>
        <fullName evidence="2">CoA transferase</fullName>
    </submittedName>
</protein>
<dbReference type="InterPro" id="IPR050483">
    <property type="entry name" value="CoA-transferase_III_domain"/>
</dbReference>
<dbReference type="GO" id="GO:0016740">
    <property type="term" value="F:transferase activity"/>
    <property type="evidence" value="ECO:0007669"/>
    <property type="project" value="UniProtKB-KW"/>
</dbReference>
<dbReference type="PANTHER" id="PTHR48207:SF4">
    <property type="entry name" value="BLL6097 PROTEIN"/>
    <property type="match status" value="1"/>
</dbReference>
<keyword evidence="1 2" id="KW-0808">Transferase</keyword>
<gene>
    <name evidence="2" type="ORF">KBO27_16985</name>
</gene>
<accession>A0ABS5DH96</accession>
<comment type="caution">
    <text evidence="2">The sequence shown here is derived from an EMBL/GenBank/DDBJ whole genome shotgun (WGS) entry which is preliminary data.</text>
</comment>
<dbReference type="Pfam" id="PF02515">
    <property type="entry name" value="CoA_transf_3"/>
    <property type="match status" value="1"/>
</dbReference>
<sequence length="338" mass="35619">MSSAAVDDSAGAALPLEGVRVVDFTHFVAGPWCTMLLADLGAEVVKIEPPRVGEIGRRMGAVYQGPHSAIYLAFNRNKRSVELDLKQPEGRAVAHRLVTAADVVVQNFRPSVAPKLQMDATRLRGENPQLVYCAISAFGQTGPYAARPGNDPIVQALSGAMLLGCAQGERPLRMAVSLPDFAAGVMAALSISSALVRRRRTGRGALLELNLLDAELFAQVDHVLSLALGRSAESGAGRAELPVRGPSEALRSRPGITAHVEMPDAGRLEVLRTPVRAEPEWPVAHVAPPALGADTAAVLGELGYSAGEIETLRANGVVGEGRGPDRYCYPSTDVGEEG</sequence>
<organism evidence="2 3">
    <name type="scientific">Saccharopolyspora endophytica</name>
    <dbReference type="NCBI Taxonomy" id="543886"/>
    <lineage>
        <taxon>Bacteria</taxon>
        <taxon>Bacillati</taxon>
        <taxon>Actinomycetota</taxon>
        <taxon>Actinomycetes</taxon>
        <taxon>Pseudonocardiales</taxon>
        <taxon>Pseudonocardiaceae</taxon>
        <taxon>Saccharopolyspora</taxon>
    </lineage>
</organism>
<dbReference type="Gene3D" id="3.40.50.10540">
    <property type="entry name" value="Crotonobetainyl-coa:carnitine coa-transferase, domain 1"/>
    <property type="match status" value="1"/>
</dbReference>
<dbReference type="InterPro" id="IPR023606">
    <property type="entry name" value="CoA-Trfase_III_dom_1_sf"/>
</dbReference>
<dbReference type="PANTHER" id="PTHR48207">
    <property type="entry name" value="SUCCINATE--HYDROXYMETHYLGLUTARATE COA-TRANSFERASE"/>
    <property type="match status" value="1"/>
</dbReference>
<name>A0ABS5DH96_9PSEU</name>
<dbReference type="EMBL" id="JAGPXE010000006">
    <property type="protein sequence ID" value="MBQ0925652.1"/>
    <property type="molecule type" value="Genomic_DNA"/>
</dbReference>
<evidence type="ECO:0000313" key="3">
    <source>
        <dbReference type="Proteomes" id="UP000674084"/>
    </source>
</evidence>